<dbReference type="GO" id="GO:0020037">
    <property type="term" value="F:heme binding"/>
    <property type="evidence" value="ECO:0007669"/>
    <property type="project" value="TreeGrafter"/>
</dbReference>
<gene>
    <name evidence="6" type="ORF">SAMN04488035_2255</name>
</gene>
<feature type="binding site" evidence="4">
    <location>
        <position position="20"/>
    </location>
    <ligand>
        <name>heme b</name>
        <dbReference type="ChEBI" id="CHEBI:60344"/>
    </ligand>
</feature>
<keyword evidence="3 5" id="KW-0408">Iron</keyword>
<dbReference type="GO" id="GO:0046872">
    <property type="term" value="F:metal ion binding"/>
    <property type="evidence" value="ECO:0007669"/>
    <property type="project" value="UniProtKB-KW"/>
</dbReference>
<dbReference type="GO" id="GO:0042167">
    <property type="term" value="P:heme catabolic process"/>
    <property type="evidence" value="ECO:0007669"/>
    <property type="project" value="TreeGrafter"/>
</dbReference>
<dbReference type="EMBL" id="FONZ01000004">
    <property type="protein sequence ID" value="SFF27687.1"/>
    <property type="molecule type" value="Genomic_DNA"/>
</dbReference>
<evidence type="ECO:0000256" key="2">
    <source>
        <dbReference type="ARBA" id="ARBA00022723"/>
    </source>
</evidence>
<dbReference type="GO" id="GO:0006979">
    <property type="term" value="P:response to oxidative stress"/>
    <property type="evidence" value="ECO:0007669"/>
    <property type="project" value="TreeGrafter"/>
</dbReference>
<dbReference type="InterPro" id="IPR016084">
    <property type="entry name" value="Haem_Oase-like_multi-hlx"/>
</dbReference>
<reference evidence="7" key="1">
    <citation type="submission" date="2016-10" db="EMBL/GenBank/DDBJ databases">
        <authorList>
            <person name="Varghese N."/>
            <person name="Submissions S."/>
        </authorList>
    </citation>
    <scope>NUCLEOTIDE SEQUENCE [LARGE SCALE GENOMIC DNA]</scope>
    <source>
        <strain evidence="7">DSM 19083</strain>
    </source>
</reference>
<sequence length="221" mass="24133">MAVKTETETTVETALSAQLREGTREDHARAESTPFVADLMAGRLDVAAYADLAAQQHAVYVALEAAGAALGERGASVALPALARVPAIESDLARLWGPAWRDRVDLLPATRRYAERLREVATTLPGYVAHAYTRYLGDLSGGQIIKRMLARHYGLADDVLAFYTFDALERIKPFKDEYRARIDALELTGDERRAVVAEARGAFDLNRAVFAELGARHAPAP</sequence>
<dbReference type="OrthoDB" id="5493802at2"/>
<dbReference type="Proteomes" id="UP000198520">
    <property type="component" value="Unassembled WGS sequence"/>
</dbReference>
<proteinExistence type="predicted"/>
<dbReference type="CDD" id="cd19165">
    <property type="entry name" value="HemeO"/>
    <property type="match status" value="1"/>
</dbReference>
<keyword evidence="1 4" id="KW-0349">Heme</keyword>
<dbReference type="PANTHER" id="PTHR10720">
    <property type="entry name" value="HEME OXYGENASE"/>
    <property type="match status" value="1"/>
</dbReference>
<feature type="binding site" description="axial binding residue" evidence="5">
    <location>
        <position position="27"/>
    </location>
    <ligand>
        <name>heme b</name>
        <dbReference type="ChEBI" id="CHEBI:60344"/>
    </ligand>
    <ligandPart>
        <name>Fe</name>
        <dbReference type="ChEBI" id="CHEBI:18248"/>
    </ligandPart>
</feature>
<keyword evidence="2 5" id="KW-0479">Metal-binding</keyword>
<protein>
    <submittedName>
        <fullName evidence="6">Heme oxygenase</fullName>
    </submittedName>
</protein>
<dbReference type="PRINTS" id="PR00088">
    <property type="entry name" value="HAEMOXYGNASE"/>
</dbReference>
<organism evidence="6 7">
    <name type="scientific">Flavimobilis marinus</name>
    <dbReference type="NCBI Taxonomy" id="285351"/>
    <lineage>
        <taxon>Bacteria</taxon>
        <taxon>Bacillati</taxon>
        <taxon>Actinomycetota</taxon>
        <taxon>Actinomycetes</taxon>
        <taxon>Micrococcales</taxon>
        <taxon>Jonesiaceae</taxon>
        <taxon>Flavimobilis</taxon>
    </lineage>
</organism>
<evidence type="ECO:0000256" key="3">
    <source>
        <dbReference type="ARBA" id="ARBA00023004"/>
    </source>
</evidence>
<feature type="binding site" evidence="4">
    <location>
        <position position="179"/>
    </location>
    <ligand>
        <name>heme b</name>
        <dbReference type="ChEBI" id="CHEBI:60344"/>
    </ligand>
</feature>
<dbReference type="Gene3D" id="1.20.910.10">
    <property type="entry name" value="Heme oxygenase-like"/>
    <property type="match status" value="1"/>
</dbReference>
<dbReference type="GO" id="GO:0004392">
    <property type="term" value="F:heme oxygenase (decyclizing) activity"/>
    <property type="evidence" value="ECO:0007669"/>
    <property type="project" value="InterPro"/>
</dbReference>
<dbReference type="Pfam" id="PF01126">
    <property type="entry name" value="Heme_oxygenase"/>
    <property type="match status" value="1"/>
</dbReference>
<name>A0A1I2HFJ5_9MICO</name>
<dbReference type="STRING" id="285351.SAMN04488035_2255"/>
<dbReference type="RefSeq" id="WP_093379184.1">
    <property type="nucleotide sequence ID" value="NZ_BNAN01000004.1"/>
</dbReference>
<evidence type="ECO:0000313" key="6">
    <source>
        <dbReference type="EMBL" id="SFF27687.1"/>
    </source>
</evidence>
<feature type="binding site" evidence="4">
    <location>
        <position position="132"/>
    </location>
    <ligand>
        <name>heme b</name>
        <dbReference type="ChEBI" id="CHEBI:60344"/>
    </ligand>
</feature>
<dbReference type="AlphaFoldDB" id="A0A1I2HFJ5"/>
<evidence type="ECO:0000256" key="5">
    <source>
        <dbReference type="PIRSR" id="PIRSR000343-2"/>
    </source>
</evidence>
<dbReference type="PIRSF" id="PIRSF000343">
    <property type="entry name" value="Haem_Oase"/>
    <property type="match status" value="1"/>
</dbReference>
<dbReference type="InterPro" id="IPR016053">
    <property type="entry name" value="Haem_Oase-like"/>
</dbReference>
<dbReference type="GO" id="GO:0006788">
    <property type="term" value="P:heme oxidation"/>
    <property type="evidence" value="ECO:0007669"/>
    <property type="project" value="InterPro"/>
</dbReference>
<evidence type="ECO:0000256" key="4">
    <source>
        <dbReference type="PIRSR" id="PIRSR000343-1"/>
    </source>
</evidence>
<evidence type="ECO:0000256" key="1">
    <source>
        <dbReference type="ARBA" id="ARBA00022617"/>
    </source>
</evidence>
<accession>A0A1I2HFJ5</accession>
<dbReference type="InterPro" id="IPR002051">
    <property type="entry name" value="Haem_Oase"/>
</dbReference>
<keyword evidence="7" id="KW-1185">Reference proteome</keyword>
<evidence type="ECO:0000313" key="7">
    <source>
        <dbReference type="Proteomes" id="UP000198520"/>
    </source>
</evidence>
<dbReference type="SUPFAM" id="SSF48613">
    <property type="entry name" value="Heme oxygenase-like"/>
    <property type="match status" value="1"/>
</dbReference>
<dbReference type="PANTHER" id="PTHR10720:SF0">
    <property type="entry name" value="HEME OXYGENASE"/>
    <property type="match status" value="1"/>
</dbReference>